<keyword evidence="3" id="KW-0413">Isomerase</keyword>
<accession>A0A3N4PKW7</accession>
<dbReference type="RefSeq" id="WP_123848319.1">
    <property type="nucleotide sequence ID" value="NZ_RPDH01000002.1"/>
</dbReference>
<dbReference type="SUPFAM" id="SSF51658">
    <property type="entry name" value="Xylose isomerase-like"/>
    <property type="match status" value="1"/>
</dbReference>
<dbReference type="GO" id="GO:0016853">
    <property type="term" value="F:isomerase activity"/>
    <property type="evidence" value="ECO:0007669"/>
    <property type="project" value="UniProtKB-KW"/>
</dbReference>
<protein>
    <submittedName>
        <fullName evidence="3">Sugar phosphate isomerase/epimerase</fullName>
    </submittedName>
</protein>
<name>A0A3N4PKW7_9BACT</name>
<evidence type="ECO:0000313" key="4">
    <source>
        <dbReference type="Proteomes" id="UP000278351"/>
    </source>
</evidence>
<feature type="chain" id="PRO_5018167535" evidence="1">
    <location>
        <begin position="23"/>
        <end position="288"/>
    </location>
</feature>
<dbReference type="OrthoDB" id="9814946at2"/>
<keyword evidence="4" id="KW-1185">Reference proteome</keyword>
<evidence type="ECO:0000259" key="2">
    <source>
        <dbReference type="Pfam" id="PF01261"/>
    </source>
</evidence>
<dbReference type="PANTHER" id="PTHR12110:SF21">
    <property type="entry name" value="XYLOSE ISOMERASE-LIKE TIM BARREL DOMAIN-CONTAINING PROTEIN"/>
    <property type="match status" value="1"/>
</dbReference>
<organism evidence="3 4">
    <name type="scientific">Chitinophaga lutea</name>
    <dbReference type="NCBI Taxonomy" id="2488634"/>
    <lineage>
        <taxon>Bacteria</taxon>
        <taxon>Pseudomonadati</taxon>
        <taxon>Bacteroidota</taxon>
        <taxon>Chitinophagia</taxon>
        <taxon>Chitinophagales</taxon>
        <taxon>Chitinophagaceae</taxon>
        <taxon>Chitinophaga</taxon>
    </lineage>
</organism>
<keyword evidence="1" id="KW-0732">Signal</keyword>
<dbReference type="InterPro" id="IPR013022">
    <property type="entry name" value="Xyl_isomerase-like_TIM-brl"/>
</dbReference>
<feature type="signal peptide" evidence="1">
    <location>
        <begin position="1"/>
        <end position="22"/>
    </location>
</feature>
<dbReference type="Gene3D" id="3.20.20.150">
    <property type="entry name" value="Divalent-metal-dependent TIM barrel enzymes"/>
    <property type="match status" value="1"/>
</dbReference>
<dbReference type="InterPro" id="IPR050312">
    <property type="entry name" value="IolE/XylAMocC-like"/>
</dbReference>
<proteinExistence type="predicted"/>
<dbReference type="Proteomes" id="UP000278351">
    <property type="component" value="Unassembled WGS sequence"/>
</dbReference>
<dbReference type="AlphaFoldDB" id="A0A3N4PKW7"/>
<dbReference type="InterPro" id="IPR036237">
    <property type="entry name" value="Xyl_isomerase-like_sf"/>
</dbReference>
<gene>
    <name evidence="3" type="ORF">EGT74_20195</name>
</gene>
<dbReference type="PANTHER" id="PTHR12110">
    <property type="entry name" value="HYDROXYPYRUVATE ISOMERASE"/>
    <property type="match status" value="1"/>
</dbReference>
<reference evidence="3 4" key="1">
    <citation type="submission" date="2018-11" db="EMBL/GenBank/DDBJ databases">
        <title>Chitinophaga lutea sp.nov., isolate from arsenic contaminated soil.</title>
        <authorList>
            <person name="Zong Y."/>
        </authorList>
    </citation>
    <scope>NUCLEOTIDE SEQUENCE [LARGE SCALE GENOMIC DNA]</scope>
    <source>
        <strain evidence="3 4">ZY74</strain>
    </source>
</reference>
<evidence type="ECO:0000313" key="3">
    <source>
        <dbReference type="EMBL" id="RPE09322.1"/>
    </source>
</evidence>
<comment type="caution">
    <text evidence="3">The sequence shown here is derived from an EMBL/GenBank/DDBJ whole genome shotgun (WGS) entry which is preliminary data.</text>
</comment>
<feature type="domain" description="Xylose isomerase-like TIM barrel" evidence="2">
    <location>
        <begin position="42"/>
        <end position="279"/>
    </location>
</feature>
<dbReference type="EMBL" id="RPDH01000002">
    <property type="protein sequence ID" value="RPE09322.1"/>
    <property type="molecule type" value="Genomic_DNA"/>
</dbReference>
<dbReference type="Pfam" id="PF01261">
    <property type="entry name" value="AP_endonuc_2"/>
    <property type="match status" value="1"/>
</dbReference>
<evidence type="ECO:0000256" key="1">
    <source>
        <dbReference type="SAM" id="SignalP"/>
    </source>
</evidence>
<sequence>MKRLVFVTISLLSLAIFLQSNAQSGHMPQIGVATSYENDSLLSAAGFNYIEEGARKLFAPSIPDSTYQRTLGRFKKMHLKVPSCNLFLPATVRLVGPTANEEVILGYVDTLMQRAREAGVRIIVFGSAGARQLEPGLDPEQAKQQLIAISRKMAQVAEKYGRIIAIENLNKSEDNFINSLAIVTDIVKAVNHPNFRITADIYHMKREGEAPAAIAAAAPYLVHCHIAEKEGRRAPGTAKDDFVPYLAELKKANYKGNITIECGWKNMSEECRPALAYLRSQLETAYRK</sequence>